<protein>
    <submittedName>
        <fullName evidence="2">Uncharacterized protein</fullName>
    </submittedName>
</protein>
<dbReference type="PANTHER" id="PTHR34286:SF1">
    <property type="entry name" value="TRANSMEMBRANE PROTEIN"/>
    <property type="match status" value="1"/>
</dbReference>
<dbReference type="PANTHER" id="PTHR34286">
    <property type="entry name" value="TRANSMEMBRANE PROTEIN"/>
    <property type="match status" value="1"/>
</dbReference>
<dbReference type="AlphaFoldDB" id="A0A6A6V3J8"/>
<keyword evidence="3" id="KW-1185">Reference proteome</keyword>
<dbReference type="Proteomes" id="UP000799440">
    <property type="component" value="Unassembled WGS sequence"/>
</dbReference>
<gene>
    <name evidence="2" type="ORF">M011DRAFT_408662</name>
</gene>
<evidence type="ECO:0000313" key="2">
    <source>
        <dbReference type="EMBL" id="KAF2744416.1"/>
    </source>
</evidence>
<dbReference type="OrthoDB" id="2100988at2759"/>
<dbReference type="EMBL" id="MU006589">
    <property type="protein sequence ID" value="KAF2744416.1"/>
    <property type="molecule type" value="Genomic_DNA"/>
</dbReference>
<sequence length="93" mass="10609">MGGGGKIFYPKQVWSPAGGWYCQPANWKANTAIMGLVLTGIVGLTWNLSAEREYRDKMPAPGFFPSRYWSRQIREYDQKMERKAAKKAESLFS</sequence>
<feature type="transmembrane region" description="Helical" evidence="1">
    <location>
        <begin position="29"/>
        <end position="48"/>
    </location>
</feature>
<organism evidence="2 3">
    <name type="scientific">Sporormia fimetaria CBS 119925</name>
    <dbReference type="NCBI Taxonomy" id="1340428"/>
    <lineage>
        <taxon>Eukaryota</taxon>
        <taxon>Fungi</taxon>
        <taxon>Dikarya</taxon>
        <taxon>Ascomycota</taxon>
        <taxon>Pezizomycotina</taxon>
        <taxon>Dothideomycetes</taxon>
        <taxon>Pleosporomycetidae</taxon>
        <taxon>Pleosporales</taxon>
        <taxon>Sporormiaceae</taxon>
        <taxon>Sporormia</taxon>
    </lineage>
</organism>
<evidence type="ECO:0000256" key="1">
    <source>
        <dbReference type="SAM" id="Phobius"/>
    </source>
</evidence>
<keyword evidence="1" id="KW-0472">Membrane</keyword>
<keyword evidence="1" id="KW-1133">Transmembrane helix</keyword>
<evidence type="ECO:0000313" key="3">
    <source>
        <dbReference type="Proteomes" id="UP000799440"/>
    </source>
</evidence>
<reference evidence="2" key="1">
    <citation type="journal article" date="2020" name="Stud. Mycol.">
        <title>101 Dothideomycetes genomes: a test case for predicting lifestyles and emergence of pathogens.</title>
        <authorList>
            <person name="Haridas S."/>
            <person name="Albert R."/>
            <person name="Binder M."/>
            <person name="Bloem J."/>
            <person name="Labutti K."/>
            <person name="Salamov A."/>
            <person name="Andreopoulos B."/>
            <person name="Baker S."/>
            <person name="Barry K."/>
            <person name="Bills G."/>
            <person name="Bluhm B."/>
            <person name="Cannon C."/>
            <person name="Castanera R."/>
            <person name="Culley D."/>
            <person name="Daum C."/>
            <person name="Ezra D."/>
            <person name="Gonzalez J."/>
            <person name="Henrissat B."/>
            <person name="Kuo A."/>
            <person name="Liang C."/>
            <person name="Lipzen A."/>
            <person name="Lutzoni F."/>
            <person name="Magnuson J."/>
            <person name="Mondo S."/>
            <person name="Nolan M."/>
            <person name="Ohm R."/>
            <person name="Pangilinan J."/>
            <person name="Park H.-J."/>
            <person name="Ramirez L."/>
            <person name="Alfaro M."/>
            <person name="Sun H."/>
            <person name="Tritt A."/>
            <person name="Yoshinaga Y."/>
            <person name="Zwiers L.-H."/>
            <person name="Turgeon B."/>
            <person name="Goodwin S."/>
            <person name="Spatafora J."/>
            <person name="Crous P."/>
            <person name="Grigoriev I."/>
        </authorList>
    </citation>
    <scope>NUCLEOTIDE SEQUENCE</scope>
    <source>
        <strain evidence="2">CBS 119925</strain>
    </source>
</reference>
<name>A0A6A6V3J8_9PLEO</name>
<accession>A0A6A6V3J8</accession>
<keyword evidence="1" id="KW-0812">Transmembrane</keyword>
<proteinExistence type="predicted"/>